<dbReference type="GO" id="GO:0005634">
    <property type="term" value="C:nucleus"/>
    <property type="evidence" value="ECO:0007669"/>
    <property type="project" value="TreeGrafter"/>
</dbReference>
<dbReference type="InterPro" id="IPR050745">
    <property type="entry name" value="Multifunctional_regulatory"/>
</dbReference>
<dbReference type="InterPro" id="IPR002110">
    <property type="entry name" value="Ankyrin_rpt"/>
</dbReference>
<reference evidence="3 4" key="1">
    <citation type="submission" date="2017-06" db="EMBL/GenBank/DDBJ databases">
        <title>Comparative genomic analysis of Ambrosia Fusariam Clade fungi.</title>
        <authorList>
            <person name="Stajich J.E."/>
            <person name="Carrillo J."/>
            <person name="Kijimoto T."/>
            <person name="Eskalen A."/>
            <person name="O'Donnell K."/>
            <person name="Kasson M."/>
        </authorList>
    </citation>
    <scope>NUCLEOTIDE SEQUENCE [LARGE SCALE GENOMIC DNA]</scope>
    <source>
        <strain evidence="3 4">NRRL62606</strain>
    </source>
</reference>
<dbReference type="AlphaFoldDB" id="A0A428NZ09"/>
<dbReference type="InterPro" id="IPR036770">
    <property type="entry name" value="Ankyrin_rpt-contain_sf"/>
</dbReference>
<keyword evidence="2" id="KW-0040">ANK repeat</keyword>
<evidence type="ECO:0000256" key="1">
    <source>
        <dbReference type="ARBA" id="ARBA00022737"/>
    </source>
</evidence>
<dbReference type="Gene3D" id="1.25.40.20">
    <property type="entry name" value="Ankyrin repeat-containing domain"/>
    <property type="match status" value="1"/>
</dbReference>
<dbReference type="SUPFAM" id="SSF48403">
    <property type="entry name" value="Ankyrin repeat"/>
    <property type="match status" value="1"/>
</dbReference>
<dbReference type="GO" id="GO:0005737">
    <property type="term" value="C:cytoplasm"/>
    <property type="evidence" value="ECO:0007669"/>
    <property type="project" value="TreeGrafter"/>
</dbReference>
<dbReference type="Pfam" id="PF00023">
    <property type="entry name" value="Ank"/>
    <property type="match status" value="1"/>
</dbReference>
<keyword evidence="4" id="KW-1185">Reference proteome</keyword>
<dbReference type="EMBL" id="NKCL01000975">
    <property type="protein sequence ID" value="RSL46084.1"/>
    <property type="molecule type" value="Genomic_DNA"/>
</dbReference>
<accession>A0A428NZ09</accession>
<evidence type="ECO:0000313" key="4">
    <source>
        <dbReference type="Proteomes" id="UP000287972"/>
    </source>
</evidence>
<dbReference type="GO" id="GO:2000812">
    <property type="term" value="P:regulation of barbed-end actin filament capping"/>
    <property type="evidence" value="ECO:0007669"/>
    <property type="project" value="TreeGrafter"/>
</dbReference>
<dbReference type="Proteomes" id="UP000287972">
    <property type="component" value="Unassembled WGS sequence"/>
</dbReference>
<keyword evidence="1" id="KW-0677">Repeat</keyword>
<dbReference type="PANTHER" id="PTHR24189:SF50">
    <property type="entry name" value="ANKYRIN REPEAT AND SOCS BOX PROTEIN 2"/>
    <property type="match status" value="1"/>
</dbReference>
<organism evidence="3 4">
    <name type="scientific">Fusarium floridanum</name>
    <dbReference type="NCBI Taxonomy" id="1325733"/>
    <lineage>
        <taxon>Eukaryota</taxon>
        <taxon>Fungi</taxon>
        <taxon>Dikarya</taxon>
        <taxon>Ascomycota</taxon>
        <taxon>Pezizomycotina</taxon>
        <taxon>Sordariomycetes</taxon>
        <taxon>Hypocreomycetidae</taxon>
        <taxon>Hypocreales</taxon>
        <taxon>Nectriaceae</taxon>
        <taxon>Fusarium</taxon>
        <taxon>Fusarium solani species complex</taxon>
    </lineage>
</organism>
<evidence type="ECO:0000256" key="2">
    <source>
        <dbReference type="ARBA" id="ARBA00023043"/>
    </source>
</evidence>
<name>A0A428NZ09_9HYPO</name>
<dbReference type="SMART" id="SM00248">
    <property type="entry name" value="ANK"/>
    <property type="match status" value="4"/>
</dbReference>
<gene>
    <name evidence="3" type="ORF">CEP51_015993</name>
</gene>
<dbReference type="PANTHER" id="PTHR24189">
    <property type="entry name" value="MYOTROPHIN"/>
    <property type="match status" value="1"/>
</dbReference>
<proteinExistence type="predicted"/>
<evidence type="ECO:0000313" key="3">
    <source>
        <dbReference type="EMBL" id="RSL46084.1"/>
    </source>
</evidence>
<sequence>MSSSFESLPLEVFETIIQKTDLIDIWRLQQCNSALEISLDPYIIAEPHGVHKLMAWGCLRGNIWAIKKALSLGADISTVEVAWRPNSVLCSTLGLAARRKHHNTFEFLLKSGAKPDVTVHTSQSTTFKRHLFAPEFPRFVQLCQNHGVKDNIPNIQANLDEALVEAVKMNLKLEICQSWIDLGANPTGQVGKSWNPETALSLAISLGSITLAKAMISRGCHLDLPIQSQLPIAYPPKQQMEPWKYIPMIAAARHLALKGKTDMIELLLESGADINVKCRAWFEDWTDHLKYTERIITPLSTYLLNVDFDVEWKHSPSRMVGWFLNKGANIRSTDPTHLDLLDLWKHFKGGRCLLNNEIFTIIKLFLENGAAKGKVPQWLAGQGLDSSKQFPFDNPITLEQQAVGIERWSIIIDMLLKHDNFDGGLTEHLDTLLMELLGYIMDCLFRWNHDAPDPCIPELETKFYDISHPIMIQKLLERGASINETTLGLHGKAVLTVVSSKWGNKNRYPWPSRLKQFQQKQQRSLVSMLANLGAASVFLQEGQSSKLKHQGHGVYMLWRCALQGEVCDEERVFWNPTAGVLVDIPDRLDPQEREELRRQRKDAEKVFDCQIALRSGKWRPDVEAWMW</sequence>
<comment type="caution">
    <text evidence="3">The sequence shown here is derived from an EMBL/GenBank/DDBJ whole genome shotgun (WGS) entry which is preliminary data.</text>
</comment>
<protein>
    <submittedName>
        <fullName evidence="3">Uncharacterized protein</fullName>
    </submittedName>
</protein>